<keyword evidence="9" id="KW-0378">Hydrolase</keyword>
<keyword evidence="7" id="KW-0645">Protease</keyword>
<dbReference type="SUPFAM" id="SSF55486">
    <property type="entry name" value="Metalloproteases ('zincins'), catalytic domain"/>
    <property type="match status" value="1"/>
</dbReference>
<feature type="domain" description="Aminopeptidase N-like N-terminal" evidence="17">
    <location>
        <begin position="46"/>
        <end position="185"/>
    </location>
</feature>
<dbReference type="InterPro" id="IPR035414">
    <property type="entry name" value="Peptidase_M1_pepN_Ig-like"/>
</dbReference>
<keyword evidence="10" id="KW-0862">Zinc</keyword>
<dbReference type="GO" id="GO:0008270">
    <property type="term" value="F:zinc ion binding"/>
    <property type="evidence" value="ECO:0007669"/>
    <property type="project" value="InterPro"/>
</dbReference>
<dbReference type="Gene3D" id="2.60.40.1840">
    <property type="match status" value="1"/>
</dbReference>
<dbReference type="Proteomes" id="UP000031197">
    <property type="component" value="Unassembled WGS sequence"/>
</dbReference>
<dbReference type="FunFam" id="2.60.40.1730:FF:000005">
    <property type="entry name" value="Aminopeptidase N"/>
    <property type="match status" value="1"/>
</dbReference>
<evidence type="ECO:0000259" key="16">
    <source>
        <dbReference type="Pfam" id="PF17432"/>
    </source>
</evidence>
<evidence type="ECO:0000256" key="6">
    <source>
        <dbReference type="ARBA" id="ARBA00022438"/>
    </source>
</evidence>
<dbReference type="InterPro" id="IPR045357">
    <property type="entry name" value="Aminopeptidase_N-like_N"/>
</dbReference>
<evidence type="ECO:0000259" key="17">
    <source>
        <dbReference type="Pfam" id="PF17900"/>
    </source>
</evidence>
<evidence type="ECO:0000256" key="10">
    <source>
        <dbReference type="ARBA" id="ARBA00022833"/>
    </source>
</evidence>
<reference evidence="18 19" key="1">
    <citation type="submission" date="2014-12" db="EMBL/GenBank/DDBJ databases">
        <title>Genome sequencing of Alteromonas marina AD001.</title>
        <authorList>
            <person name="Adrian T.G.S."/>
            <person name="Chan K.G."/>
        </authorList>
    </citation>
    <scope>NUCLEOTIDE SEQUENCE [LARGE SCALE GENOMIC DNA]</scope>
    <source>
        <strain evidence="18 19">AD001</strain>
    </source>
</reference>
<evidence type="ECO:0000256" key="13">
    <source>
        <dbReference type="NCBIfam" id="TIGR02414"/>
    </source>
</evidence>
<dbReference type="InterPro" id="IPR001930">
    <property type="entry name" value="Peptidase_M1"/>
</dbReference>
<feature type="domain" description="Peptidase M1 alanyl aminopeptidase C-terminal" evidence="16">
    <location>
        <begin position="550"/>
        <end position="865"/>
    </location>
</feature>
<dbReference type="EMBL" id="JWLW01000017">
    <property type="protein sequence ID" value="KHT52361.1"/>
    <property type="molecule type" value="Genomic_DNA"/>
</dbReference>
<dbReference type="EC" id="3.4.11.2" evidence="4 13"/>
<feature type="domain" description="Peptidase M1 membrane alanine aminopeptidase" evidence="14">
    <location>
        <begin position="224"/>
        <end position="437"/>
    </location>
</feature>
<keyword evidence="11" id="KW-0482">Metalloprotease</keyword>
<dbReference type="Gene3D" id="3.30.2010.30">
    <property type="match status" value="1"/>
</dbReference>
<dbReference type="NCBIfam" id="TIGR02414">
    <property type="entry name" value="pepN_proteo"/>
    <property type="match status" value="1"/>
</dbReference>
<evidence type="ECO:0000313" key="19">
    <source>
        <dbReference type="Proteomes" id="UP000031197"/>
    </source>
</evidence>
<evidence type="ECO:0000256" key="4">
    <source>
        <dbReference type="ARBA" id="ARBA00012564"/>
    </source>
</evidence>
<keyword evidence="6 18" id="KW-0031">Aminopeptidase</keyword>
<dbReference type="Pfam" id="PF17432">
    <property type="entry name" value="DUF3458_C"/>
    <property type="match status" value="1"/>
</dbReference>
<comment type="catalytic activity">
    <reaction evidence="1">
        <text>Release of an N-terminal amino acid, Xaa-|-Yaa- from a peptide, amide or arylamide. Xaa is preferably Ala, but may be most amino acids including Pro (slow action). When a terminal hydrophobic residue is followed by a prolyl residue, the two may be released as an intact Xaa-Pro dipeptide.</text>
        <dbReference type="EC" id="3.4.11.2"/>
    </reaction>
</comment>
<dbReference type="FunFam" id="1.10.390.10:FF:000002">
    <property type="entry name" value="Aminopeptidase N"/>
    <property type="match status" value="1"/>
</dbReference>
<dbReference type="MEROPS" id="M01.005"/>
<dbReference type="RefSeq" id="WP_039220198.1">
    <property type="nucleotide sequence ID" value="NZ_JWLW01000017.1"/>
</dbReference>
<evidence type="ECO:0000256" key="7">
    <source>
        <dbReference type="ARBA" id="ARBA00022670"/>
    </source>
</evidence>
<dbReference type="FunFam" id="3.30.2010.30:FF:000002">
    <property type="entry name" value="Putative aminopeptidase N"/>
    <property type="match status" value="1"/>
</dbReference>
<dbReference type="InterPro" id="IPR037144">
    <property type="entry name" value="Peptidase_M1_pepN_C_sf"/>
</dbReference>
<evidence type="ECO:0000256" key="2">
    <source>
        <dbReference type="ARBA" id="ARBA00001947"/>
    </source>
</evidence>
<dbReference type="InterPro" id="IPR042097">
    <property type="entry name" value="Aminopeptidase_N-like_N_sf"/>
</dbReference>
<dbReference type="GO" id="GO:0006508">
    <property type="term" value="P:proteolysis"/>
    <property type="evidence" value="ECO:0007669"/>
    <property type="project" value="UniProtKB-UniRule"/>
</dbReference>
<dbReference type="InterPro" id="IPR014782">
    <property type="entry name" value="Peptidase_M1_dom"/>
</dbReference>
<evidence type="ECO:0000313" key="18">
    <source>
        <dbReference type="EMBL" id="KHT52361.1"/>
    </source>
</evidence>
<evidence type="ECO:0000256" key="9">
    <source>
        <dbReference type="ARBA" id="ARBA00022801"/>
    </source>
</evidence>
<dbReference type="SUPFAM" id="SSF63737">
    <property type="entry name" value="Leukotriene A4 hydrolase N-terminal domain"/>
    <property type="match status" value="1"/>
</dbReference>
<dbReference type="Gene3D" id="2.60.40.1730">
    <property type="entry name" value="tricorn interacting facor f3 domain"/>
    <property type="match status" value="1"/>
</dbReference>
<evidence type="ECO:0000259" key="14">
    <source>
        <dbReference type="Pfam" id="PF01433"/>
    </source>
</evidence>
<dbReference type="InterPro" id="IPR012779">
    <property type="entry name" value="Peptidase_M1_pepN"/>
</dbReference>
<dbReference type="InterPro" id="IPR027268">
    <property type="entry name" value="Peptidase_M4/M1_CTD_sf"/>
</dbReference>
<name>A0A0B3Y7S2_9ALTE</name>
<dbReference type="Pfam" id="PF17900">
    <property type="entry name" value="Peptidase_M1_N"/>
    <property type="match status" value="1"/>
</dbReference>
<dbReference type="Pfam" id="PF01433">
    <property type="entry name" value="Peptidase_M1"/>
    <property type="match status" value="1"/>
</dbReference>
<feature type="domain" description="Peptidase M1 alanyl aminopeptidase Ig-like fold" evidence="15">
    <location>
        <begin position="443"/>
        <end position="545"/>
    </location>
</feature>
<organism evidence="18 19">
    <name type="scientific">Alteromonas marina</name>
    <dbReference type="NCBI Taxonomy" id="203795"/>
    <lineage>
        <taxon>Bacteria</taxon>
        <taxon>Pseudomonadati</taxon>
        <taxon>Pseudomonadota</taxon>
        <taxon>Gammaproteobacteria</taxon>
        <taxon>Alteromonadales</taxon>
        <taxon>Alteromonadaceae</taxon>
        <taxon>Alteromonas/Salinimonas group</taxon>
        <taxon>Alteromonas</taxon>
    </lineage>
</organism>
<dbReference type="InterPro" id="IPR024601">
    <property type="entry name" value="Peptidase_M1_pepN_C"/>
</dbReference>
<dbReference type="Gene3D" id="1.10.390.10">
    <property type="entry name" value="Neutral Protease Domain 2"/>
    <property type="match status" value="1"/>
</dbReference>
<dbReference type="GO" id="GO:0016285">
    <property type="term" value="F:alanyl aminopeptidase activity"/>
    <property type="evidence" value="ECO:0007669"/>
    <property type="project" value="UniProtKB-EC"/>
</dbReference>
<dbReference type="PANTHER" id="PTHR46322:SF1">
    <property type="entry name" value="PUROMYCIN-SENSITIVE AMINOPEPTIDASE"/>
    <property type="match status" value="1"/>
</dbReference>
<dbReference type="InterPro" id="IPR038438">
    <property type="entry name" value="PepN_Ig-like_sf"/>
</dbReference>
<gene>
    <name evidence="18" type="primary">pepN</name>
    <name evidence="18" type="ORF">RJ41_10315</name>
</gene>
<accession>A0A0B3Y7S2</accession>
<evidence type="ECO:0000256" key="11">
    <source>
        <dbReference type="ARBA" id="ARBA00023049"/>
    </source>
</evidence>
<dbReference type="Pfam" id="PF11940">
    <property type="entry name" value="DUF3458"/>
    <property type="match status" value="1"/>
</dbReference>
<comment type="caution">
    <text evidence="18">The sequence shown here is derived from an EMBL/GenBank/DDBJ whole genome shotgun (WGS) entry which is preliminary data.</text>
</comment>
<evidence type="ECO:0000256" key="8">
    <source>
        <dbReference type="ARBA" id="ARBA00022723"/>
    </source>
</evidence>
<evidence type="ECO:0000259" key="15">
    <source>
        <dbReference type="Pfam" id="PF11940"/>
    </source>
</evidence>
<dbReference type="PANTHER" id="PTHR46322">
    <property type="entry name" value="PUROMYCIN-SENSITIVE AMINOPEPTIDASE"/>
    <property type="match status" value="1"/>
</dbReference>
<dbReference type="Gene3D" id="1.25.50.10">
    <property type="entry name" value="Peptidase M1, alanyl aminopeptidase, C-terminal domain"/>
    <property type="match status" value="1"/>
</dbReference>
<evidence type="ECO:0000256" key="12">
    <source>
        <dbReference type="ARBA" id="ARBA00059739"/>
    </source>
</evidence>
<proteinExistence type="inferred from homology"/>
<dbReference type="CDD" id="cd09600">
    <property type="entry name" value="M1_APN"/>
    <property type="match status" value="1"/>
</dbReference>
<comment type="cofactor">
    <cofactor evidence="2">
        <name>Zn(2+)</name>
        <dbReference type="ChEBI" id="CHEBI:29105"/>
    </cofactor>
</comment>
<dbReference type="PRINTS" id="PR00756">
    <property type="entry name" value="ALADIPTASE"/>
</dbReference>
<evidence type="ECO:0000256" key="5">
    <source>
        <dbReference type="ARBA" id="ARBA00015611"/>
    </source>
</evidence>
<comment type="function">
    <text evidence="12">Aminopeptidase N is involved in the degradation of intracellular peptides generated by protein breakdown during normal growth as well as in response to nutrient starvation.</text>
</comment>
<dbReference type="GO" id="GO:0008237">
    <property type="term" value="F:metallopeptidase activity"/>
    <property type="evidence" value="ECO:0007669"/>
    <property type="project" value="UniProtKB-UniRule"/>
</dbReference>
<dbReference type="AlphaFoldDB" id="A0A0B3Y7S2"/>
<comment type="similarity">
    <text evidence="3">Belongs to the peptidase M1 family.</text>
</comment>
<keyword evidence="8" id="KW-0479">Metal-binding</keyword>
<evidence type="ECO:0000256" key="1">
    <source>
        <dbReference type="ARBA" id="ARBA00000098"/>
    </source>
</evidence>
<evidence type="ECO:0000256" key="3">
    <source>
        <dbReference type="ARBA" id="ARBA00010136"/>
    </source>
</evidence>
<dbReference type="OrthoDB" id="100605at2"/>
<sequence>MSVQAKRRADYQPPAFSIATVDLHITLHPTQTKVISTLSVTRNGVHDTPLVLDGDNLSLDSISINGTYLSDNEYTVTDSALSVVTELDEFVLEITNTIAPEHNKALEGLYLSGGAYCTQCEAEGFRRITYFMDRPDVLSVYTVTVVADKSVPMLLANGNPVDKGEVDENTHFVKWHDPHPKPCYLFALVAGDFDLLTDSYTTTSGKEVALELYVDKGKKSQGIFALESLKRAMKWDEDVFGLEYDLDIYMIVAVDFFNMGAMENKGLNVFNSKFVLADQKSATDDDFFNVESVIAHEYFHNWTGNRVTCRDWFQLSLKEGLTVFRDQQFSADMTSALSNRIKHVRVMREHQFAEDASAMSHPIRPEEVIEMNNFYTVTVYDKGAEVIRMFHTLLGPDGFRRGMDEYFRRHDGQAVTCDDFISAMQSATDIDLTQFTRWYSQSGTPVISVAHSTEVNDDGIVKHSFTLSQHTPATSDQKEKLPLYIPVNIEIIDDEGKSYTDNESLIKNGMVILKDDSMRFTVEAKTTNLTPVVLGNFSAPAKVENPLGTESLLTIFKHAKDPFNRWDAMQTLYDRCVKQLEESPESGISNEIWNGIKQAIAQEQNNLELLGECLVIPSFETLCQSRSNINVSALSKARKAFCDQFARGLEKELLDIFNSIEQKAYSYTQSAINERRCKNVVLAHLARLPQHEHIVVSQFDSADNMTDTLGALGSAQHCSASTFDSLMAQFEETWNHDPLVLDKWFALHATQNRDDIFATITMLCEHPQFAMSNPNRVRSVIGSFAFYNSEKFHAVDGSGYKFVTDYLLKLDAVNPQVAARIVTPLTQWQGYASEHQVHMKQQLGRLLNHKGLSKDLFEKVSKSLAYDNH</sequence>
<keyword evidence="19" id="KW-1185">Reference proteome</keyword>
<protein>
    <recommendedName>
        <fullName evidence="5 13">Aminopeptidase N</fullName>
        <ecNumber evidence="4 13">3.4.11.2</ecNumber>
    </recommendedName>
</protein>